<dbReference type="PANTHER" id="PTHR11575:SF32">
    <property type="entry name" value="APYRASE-LIKE PROTEIN"/>
    <property type="match status" value="1"/>
</dbReference>
<dbReference type="EC" id="3.6.1.5" evidence="3"/>
<dbReference type="CDD" id="cd07409">
    <property type="entry name" value="MPP_CD73_N"/>
    <property type="match status" value="1"/>
</dbReference>
<evidence type="ECO:0000256" key="3">
    <source>
        <dbReference type="ARBA" id="ARBA00012148"/>
    </source>
</evidence>
<feature type="chain" id="PRO_5040542340" description="apyrase" evidence="12">
    <location>
        <begin position="19"/>
        <end position="545"/>
    </location>
</feature>
<feature type="domain" description="Calcineurin-like phosphoesterase" evidence="13">
    <location>
        <begin position="28"/>
        <end position="242"/>
    </location>
</feature>
<dbReference type="InterPro" id="IPR004843">
    <property type="entry name" value="Calcineurin-like_PHP"/>
</dbReference>
<keyword evidence="10 12" id="KW-0378">Hydrolase</keyword>
<name>A0A9N9TDP1_PHYSR</name>
<evidence type="ECO:0000256" key="6">
    <source>
        <dbReference type="ARBA" id="ARBA00022656"/>
    </source>
</evidence>
<dbReference type="AlphaFoldDB" id="A0A9N9TDP1"/>
<feature type="domain" description="5'-Nucleotidase C-terminal" evidence="14">
    <location>
        <begin position="337"/>
        <end position="508"/>
    </location>
</feature>
<comment type="similarity">
    <text evidence="2 12">Belongs to the 5'-nucleotidase family.</text>
</comment>
<comment type="subcellular location">
    <subcellularLocation>
        <location evidence="1">Secreted</location>
    </subcellularLocation>
</comment>
<dbReference type="InterPro" id="IPR036907">
    <property type="entry name" value="5'-Nucleotdase_C_sf"/>
</dbReference>
<dbReference type="GO" id="GO:0046872">
    <property type="term" value="F:metal ion binding"/>
    <property type="evidence" value="ECO:0007669"/>
    <property type="project" value="UniProtKB-KW"/>
</dbReference>
<evidence type="ECO:0000256" key="4">
    <source>
        <dbReference type="ARBA" id="ARBA00022442"/>
    </source>
</evidence>
<keyword evidence="6" id="KW-0800">Toxin</keyword>
<proteinExistence type="inferred from homology"/>
<evidence type="ECO:0000256" key="11">
    <source>
        <dbReference type="ARBA" id="ARBA00023240"/>
    </source>
</evidence>
<dbReference type="GO" id="GO:0005615">
    <property type="term" value="C:extracellular space"/>
    <property type="evidence" value="ECO:0007669"/>
    <property type="project" value="UniProtKB-ARBA"/>
</dbReference>
<dbReference type="GO" id="GO:0000166">
    <property type="term" value="F:nucleotide binding"/>
    <property type="evidence" value="ECO:0007669"/>
    <property type="project" value="UniProtKB-KW"/>
</dbReference>
<keyword evidence="7" id="KW-0479">Metal-binding</keyword>
<reference evidence="15" key="1">
    <citation type="submission" date="2022-01" db="EMBL/GenBank/DDBJ databases">
        <authorList>
            <person name="King R."/>
        </authorList>
    </citation>
    <scope>NUCLEOTIDE SEQUENCE</scope>
</reference>
<dbReference type="Gene3D" id="3.90.780.10">
    <property type="entry name" value="5'-Nucleotidase, C-terminal domain"/>
    <property type="match status" value="1"/>
</dbReference>
<dbReference type="OrthoDB" id="7722975at2759"/>
<evidence type="ECO:0000313" key="16">
    <source>
        <dbReference type="Proteomes" id="UP001153712"/>
    </source>
</evidence>
<evidence type="ECO:0000259" key="14">
    <source>
        <dbReference type="Pfam" id="PF02872"/>
    </source>
</evidence>
<keyword evidence="4" id="KW-1201">Platelet aggregation inhibiting toxin</keyword>
<evidence type="ECO:0000259" key="13">
    <source>
        <dbReference type="Pfam" id="PF00149"/>
    </source>
</evidence>
<dbReference type="PRINTS" id="PR01607">
    <property type="entry name" value="APYRASEFAMLY"/>
</dbReference>
<dbReference type="FunFam" id="3.90.780.10:FF:000004">
    <property type="entry name" value="UDP-sugar hydrolase, putative"/>
    <property type="match status" value="1"/>
</dbReference>
<dbReference type="PANTHER" id="PTHR11575">
    <property type="entry name" value="5'-NUCLEOTIDASE-RELATED"/>
    <property type="match status" value="1"/>
</dbReference>
<organism evidence="15 16">
    <name type="scientific">Phyllotreta striolata</name>
    <name type="common">Striped flea beetle</name>
    <name type="synonym">Crioceris striolata</name>
    <dbReference type="NCBI Taxonomy" id="444603"/>
    <lineage>
        <taxon>Eukaryota</taxon>
        <taxon>Metazoa</taxon>
        <taxon>Ecdysozoa</taxon>
        <taxon>Arthropoda</taxon>
        <taxon>Hexapoda</taxon>
        <taxon>Insecta</taxon>
        <taxon>Pterygota</taxon>
        <taxon>Neoptera</taxon>
        <taxon>Endopterygota</taxon>
        <taxon>Coleoptera</taxon>
        <taxon>Polyphaga</taxon>
        <taxon>Cucujiformia</taxon>
        <taxon>Chrysomeloidea</taxon>
        <taxon>Chrysomelidae</taxon>
        <taxon>Galerucinae</taxon>
        <taxon>Alticini</taxon>
        <taxon>Phyllotreta</taxon>
    </lineage>
</organism>
<keyword evidence="5" id="KW-0964">Secreted</keyword>
<keyword evidence="9 12" id="KW-0547">Nucleotide-binding</keyword>
<feature type="signal peptide" evidence="12">
    <location>
        <begin position="1"/>
        <end position="18"/>
    </location>
</feature>
<dbReference type="EMBL" id="OU900104">
    <property type="protein sequence ID" value="CAG9856082.1"/>
    <property type="molecule type" value="Genomic_DNA"/>
</dbReference>
<evidence type="ECO:0000256" key="12">
    <source>
        <dbReference type="RuleBase" id="RU362119"/>
    </source>
</evidence>
<dbReference type="InterPro" id="IPR006179">
    <property type="entry name" value="5_nucleotidase/apyrase"/>
</dbReference>
<dbReference type="Gene3D" id="3.60.21.10">
    <property type="match status" value="1"/>
</dbReference>
<dbReference type="Pfam" id="PF02872">
    <property type="entry name" value="5_nucleotid_C"/>
    <property type="match status" value="1"/>
</dbReference>
<evidence type="ECO:0000256" key="8">
    <source>
        <dbReference type="ARBA" id="ARBA00022729"/>
    </source>
</evidence>
<accession>A0A9N9TDP1</accession>
<dbReference type="Pfam" id="PF00149">
    <property type="entry name" value="Metallophos"/>
    <property type="match status" value="1"/>
</dbReference>
<dbReference type="GO" id="GO:0005886">
    <property type="term" value="C:plasma membrane"/>
    <property type="evidence" value="ECO:0007669"/>
    <property type="project" value="TreeGrafter"/>
</dbReference>
<dbReference type="GO" id="GO:0006196">
    <property type="term" value="P:AMP catabolic process"/>
    <property type="evidence" value="ECO:0007669"/>
    <property type="project" value="TreeGrafter"/>
</dbReference>
<dbReference type="GO" id="GO:0090729">
    <property type="term" value="F:toxin activity"/>
    <property type="evidence" value="ECO:0007669"/>
    <property type="project" value="UniProtKB-KW"/>
</dbReference>
<dbReference type="GO" id="GO:0008253">
    <property type="term" value="F:5'-nucleotidase activity"/>
    <property type="evidence" value="ECO:0007669"/>
    <property type="project" value="TreeGrafter"/>
</dbReference>
<dbReference type="InterPro" id="IPR008334">
    <property type="entry name" value="5'-Nucleotdase_C"/>
</dbReference>
<evidence type="ECO:0000256" key="7">
    <source>
        <dbReference type="ARBA" id="ARBA00022723"/>
    </source>
</evidence>
<dbReference type="InterPro" id="IPR029052">
    <property type="entry name" value="Metallo-depent_PP-like"/>
</dbReference>
<evidence type="ECO:0000256" key="1">
    <source>
        <dbReference type="ARBA" id="ARBA00004613"/>
    </source>
</evidence>
<dbReference type="GO" id="GO:0004050">
    <property type="term" value="F:apyrase activity"/>
    <property type="evidence" value="ECO:0007669"/>
    <property type="project" value="UniProtKB-EC"/>
</dbReference>
<evidence type="ECO:0000256" key="5">
    <source>
        <dbReference type="ARBA" id="ARBA00022525"/>
    </source>
</evidence>
<keyword evidence="8 12" id="KW-0732">Signal</keyword>
<dbReference type="FunFam" id="3.60.21.10:FF:000020">
    <property type="entry name" value="NT5E isoform 4"/>
    <property type="match status" value="1"/>
</dbReference>
<sequence>MILKKCIFLYLIFEIVSAQNSAAPFQLSIIHFNDFHSRFEPTTLSAGTCSDLTKCVGGFSRLYAQIMTMLETNPKSILLNAGDSFQGTLWYTIGRWNVTQQFINKLPIDAETIGNHEFDHGIQGLVPYIKALKHPVVASNIDDSLEPDFQGIYNKSVVIERNGRKIGVIGVVSTDYPIICNSENLKFLDESASVNAEAERLVREEGVFTNIVLSHSGYETDKLIASNASSKISLIVGAHSHTFLWTGDNPPGPAIVEGPYPTIIESRLGHKVLVTQASAFCRYLGNITIFLDDAGEILDYSGAPIFLDNHFPQDESINAELQYWKNIVDVEGGQIVGNSLVRLSTTGCYYKECSLGNFVTDAMVYAYTKVVPETYWTEAAIGFINAGGLRTDIEPGDITYNALITSQPFENTFDFGVLTGQDIKALLELAVQDFDPGNPTRSLNLLQVSGIKLEYDLSRNRGDRVVSVKIRCQNCTIPVYGNLDAKRDYNIVVNSYLMRNTSRYEVLSKKTRNRKVGRKDTDVLREYVRNNSPLFQEEFGRILFK</sequence>
<keyword evidence="11" id="KW-1199">Hemostasis impairing toxin</keyword>
<dbReference type="SUPFAM" id="SSF56300">
    <property type="entry name" value="Metallo-dependent phosphatases"/>
    <property type="match status" value="1"/>
</dbReference>
<keyword evidence="16" id="KW-1185">Reference proteome</keyword>
<evidence type="ECO:0000313" key="15">
    <source>
        <dbReference type="EMBL" id="CAG9856082.1"/>
    </source>
</evidence>
<protein>
    <recommendedName>
        <fullName evidence="3">apyrase</fullName>
        <ecNumber evidence="3">3.6.1.5</ecNumber>
    </recommendedName>
</protein>
<dbReference type="SUPFAM" id="SSF55816">
    <property type="entry name" value="5'-nucleotidase (syn. UDP-sugar hydrolase), C-terminal domain"/>
    <property type="match status" value="1"/>
</dbReference>
<dbReference type="Proteomes" id="UP001153712">
    <property type="component" value="Chromosome 11"/>
</dbReference>
<gene>
    <name evidence="15" type="ORF">PHYEVI_LOCUS2509</name>
</gene>
<evidence type="ECO:0000256" key="10">
    <source>
        <dbReference type="ARBA" id="ARBA00022801"/>
    </source>
</evidence>
<evidence type="ECO:0000256" key="9">
    <source>
        <dbReference type="ARBA" id="ARBA00022741"/>
    </source>
</evidence>
<evidence type="ECO:0000256" key="2">
    <source>
        <dbReference type="ARBA" id="ARBA00006654"/>
    </source>
</evidence>